<dbReference type="HAMAP" id="MF_00041">
    <property type="entry name" value="Cys_tRNA_synth"/>
    <property type="match status" value="1"/>
</dbReference>
<proteinExistence type="inferred from homology"/>
<dbReference type="InterPro" id="IPR015803">
    <property type="entry name" value="Cys-tRNA-ligase"/>
</dbReference>
<evidence type="ECO:0000256" key="9">
    <source>
        <dbReference type="ARBA" id="ARBA00022917"/>
    </source>
</evidence>
<gene>
    <name evidence="12" type="primary">cysS</name>
    <name evidence="14" type="ORF">DRJ26_01735</name>
</gene>
<evidence type="ECO:0000256" key="11">
    <source>
        <dbReference type="ARBA" id="ARBA00047398"/>
    </source>
</evidence>
<name>A0A497F4V0_9CREN</name>
<dbReference type="GO" id="GO:0006423">
    <property type="term" value="P:cysteinyl-tRNA aminoacylation"/>
    <property type="evidence" value="ECO:0007669"/>
    <property type="project" value="UniProtKB-UniRule"/>
</dbReference>
<dbReference type="Gene3D" id="3.40.50.620">
    <property type="entry name" value="HUPs"/>
    <property type="match status" value="1"/>
</dbReference>
<protein>
    <recommendedName>
        <fullName evidence="12">Cysteine--tRNA ligase</fullName>
        <ecNumber evidence="12">6.1.1.16</ecNumber>
    </recommendedName>
    <alternativeName>
        <fullName evidence="12">Cysteinyl-tRNA synthetase</fullName>
        <shortName evidence="12">CysRS</shortName>
    </alternativeName>
</protein>
<evidence type="ECO:0000313" key="14">
    <source>
        <dbReference type="EMBL" id="RLE54585.1"/>
    </source>
</evidence>
<dbReference type="InterPro" id="IPR032678">
    <property type="entry name" value="tRNA-synt_1_cat_dom"/>
</dbReference>
<dbReference type="CDD" id="cd00672">
    <property type="entry name" value="CysRS_core"/>
    <property type="match status" value="1"/>
</dbReference>
<evidence type="ECO:0000256" key="2">
    <source>
        <dbReference type="ARBA" id="ARBA00005594"/>
    </source>
</evidence>
<evidence type="ECO:0000256" key="10">
    <source>
        <dbReference type="ARBA" id="ARBA00023146"/>
    </source>
</evidence>
<dbReference type="PRINTS" id="PR00983">
    <property type="entry name" value="TRNASYNTHCYS"/>
</dbReference>
<dbReference type="SUPFAM" id="SSF52374">
    <property type="entry name" value="Nucleotidylyl transferase"/>
    <property type="match status" value="1"/>
</dbReference>
<keyword evidence="6 12" id="KW-0547">Nucleotide-binding</keyword>
<feature type="binding site" evidence="12">
    <location>
        <position position="27"/>
    </location>
    <ligand>
        <name>Zn(2+)</name>
        <dbReference type="ChEBI" id="CHEBI:29105"/>
    </ligand>
</feature>
<dbReference type="InterPro" id="IPR015273">
    <property type="entry name" value="Cys-tRNA-synt_Ia_DALR"/>
</dbReference>
<keyword evidence="8 12" id="KW-0067">ATP-binding</keyword>
<reference evidence="14 15" key="1">
    <citation type="submission" date="2018-06" db="EMBL/GenBank/DDBJ databases">
        <title>Extensive metabolic versatility and redundancy in microbially diverse, dynamic hydrothermal sediments.</title>
        <authorList>
            <person name="Dombrowski N."/>
            <person name="Teske A."/>
            <person name="Baker B.J."/>
        </authorList>
    </citation>
    <scope>NUCLEOTIDE SEQUENCE [LARGE SCALE GENOMIC DNA]</scope>
    <source>
        <strain evidence="14">B20_G2</strain>
    </source>
</reference>
<accession>A0A497F4V0</accession>
<dbReference type="Pfam" id="PF09190">
    <property type="entry name" value="DALR_2"/>
    <property type="match status" value="1"/>
</dbReference>
<dbReference type="SUPFAM" id="SSF47323">
    <property type="entry name" value="Anticodon-binding domain of a subclass of class I aminoacyl-tRNA synthetases"/>
    <property type="match status" value="1"/>
</dbReference>
<dbReference type="GO" id="GO:0005524">
    <property type="term" value="F:ATP binding"/>
    <property type="evidence" value="ECO:0007669"/>
    <property type="project" value="UniProtKB-UniRule"/>
</dbReference>
<organism evidence="14 15">
    <name type="scientific">Thermoproteota archaeon</name>
    <dbReference type="NCBI Taxonomy" id="2056631"/>
    <lineage>
        <taxon>Archaea</taxon>
        <taxon>Thermoproteota</taxon>
    </lineage>
</organism>
<dbReference type="GO" id="GO:0005737">
    <property type="term" value="C:cytoplasm"/>
    <property type="evidence" value="ECO:0007669"/>
    <property type="project" value="UniProtKB-SubCell"/>
</dbReference>
<feature type="short sequence motif" description="'KMSKS' region" evidence="12">
    <location>
        <begin position="262"/>
        <end position="266"/>
    </location>
</feature>
<feature type="short sequence motif" description="'HIGH' region" evidence="12">
    <location>
        <begin position="29"/>
        <end position="39"/>
    </location>
</feature>
<comment type="cofactor">
    <cofactor evidence="12">
        <name>Zn(2+)</name>
        <dbReference type="ChEBI" id="CHEBI:29105"/>
    </cofactor>
    <text evidence="12">Binds 1 zinc ion per subunit.</text>
</comment>
<evidence type="ECO:0000259" key="13">
    <source>
        <dbReference type="SMART" id="SM00840"/>
    </source>
</evidence>
<feature type="binding site" evidence="12">
    <location>
        <position position="229"/>
    </location>
    <ligand>
        <name>Zn(2+)</name>
        <dbReference type="ChEBI" id="CHEBI:29105"/>
    </ligand>
</feature>
<comment type="catalytic activity">
    <reaction evidence="11 12">
        <text>tRNA(Cys) + L-cysteine + ATP = L-cysteinyl-tRNA(Cys) + AMP + diphosphate</text>
        <dbReference type="Rhea" id="RHEA:17773"/>
        <dbReference type="Rhea" id="RHEA-COMP:9661"/>
        <dbReference type="Rhea" id="RHEA-COMP:9679"/>
        <dbReference type="ChEBI" id="CHEBI:30616"/>
        <dbReference type="ChEBI" id="CHEBI:33019"/>
        <dbReference type="ChEBI" id="CHEBI:35235"/>
        <dbReference type="ChEBI" id="CHEBI:78442"/>
        <dbReference type="ChEBI" id="CHEBI:78517"/>
        <dbReference type="ChEBI" id="CHEBI:456215"/>
        <dbReference type="EC" id="6.1.1.16"/>
    </reaction>
</comment>
<feature type="binding site" evidence="12">
    <location>
        <position position="204"/>
    </location>
    <ligand>
        <name>Zn(2+)</name>
        <dbReference type="ChEBI" id="CHEBI:29105"/>
    </ligand>
</feature>
<feature type="binding site" evidence="12">
    <location>
        <position position="265"/>
    </location>
    <ligand>
        <name>ATP</name>
        <dbReference type="ChEBI" id="CHEBI:30616"/>
    </ligand>
</feature>
<dbReference type="InterPro" id="IPR009080">
    <property type="entry name" value="tRNAsynth_Ia_anticodon-bd"/>
</dbReference>
<dbReference type="EMBL" id="QMRA01000021">
    <property type="protein sequence ID" value="RLE54585.1"/>
    <property type="molecule type" value="Genomic_DNA"/>
</dbReference>
<dbReference type="NCBIfam" id="TIGR00435">
    <property type="entry name" value="cysS"/>
    <property type="match status" value="1"/>
</dbReference>
<dbReference type="InterPro" id="IPR014729">
    <property type="entry name" value="Rossmann-like_a/b/a_fold"/>
</dbReference>
<evidence type="ECO:0000256" key="4">
    <source>
        <dbReference type="ARBA" id="ARBA00022598"/>
    </source>
</evidence>
<evidence type="ECO:0000313" key="15">
    <source>
        <dbReference type="Proteomes" id="UP000269499"/>
    </source>
</evidence>
<dbReference type="Proteomes" id="UP000269499">
    <property type="component" value="Unassembled WGS sequence"/>
</dbReference>
<feature type="domain" description="Cysteinyl-tRNA synthetase class Ia DALR" evidence="13">
    <location>
        <begin position="352"/>
        <end position="411"/>
    </location>
</feature>
<sequence length="471" mass="53898">MQVYNTLTRKKEIFKPLDPNIVKIYVCGPTVYDKTHIGHARTYVTFDVIRRYLELKGFNVFYVVNITDIEDKIIAKSLKTGKSWKEVADEYTADFFKAVDALNIKRAHIYPRVSEHIEDIIHFIEKLIEKGHAYEAEGNVYFDVDSFSDYGKLSNISRDQLKPQEEGPGKKNPYDFALWKKAKPGEPYWQSPWGPGRPGWHIECSVMSSKYLGAQFDIHGGGQDLIFPHHENEIAQSEAYFGVNPWVKYWLHTGMLIMGTEKMSKSIGNVITVEEILKSYKPMEVRFYLLSCHYRSQLAFSDEALKHAKAAYNKILNAISSLQSILSEVEAVYKVSRNSIELIRKISEIRAKFIEAMDDDFNTPVAVSALHSLTSLVNKEVIPSSDVAAALAAIRVYEDASRILGVFEEKFKGEGDFQLISSLINLALAVRQKHRERKEWEIADWIASELRKLGIELSDMKDKTIWRLVGK</sequence>
<evidence type="ECO:0000256" key="5">
    <source>
        <dbReference type="ARBA" id="ARBA00022723"/>
    </source>
</evidence>
<keyword evidence="3 12" id="KW-0963">Cytoplasm</keyword>
<comment type="subcellular location">
    <subcellularLocation>
        <location evidence="1 12">Cytoplasm</location>
    </subcellularLocation>
</comment>
<dbReference type="PANTHER" id="PTHR10890">
    <property type="entry name" value="CYSTEINYL-TRNA SYNTHETASE"/>
    <property type="match status" value="1"/>
</dbReference>
<feature type="binding site" evidence="12">
    <location>
        <position position="233"/>
    </location>
    <ligand>
        <name>Zn(2+)</name>
        <dbReference type="ChEBI" id="CHEBI:29105"/>
    </ligand>
</feature>
<dbReference type="Pfam" id="PF01406">
    <property type="entry name" value="tRNA-synt_1e"/>
    <property type="match status" value="1"/>
</dbReference>
<evidence type="ECO:0000256" key="6">
    <source>
        <dbReference type="ARBA" id="ARBA00022741"/>
    </source>
</evidence>
<keyword evidence="7 12" id="KW-0862">Zinc</keyword>
<keyword evidence="5 12" id="KW-0479">Metal-binding</keyword>
<dbReference type="InterPro" id="IPR024909">
    <property type="entry name" value="Cys-tRNA/MSH_ligase"/>
</dbReference>
<evidence type="ECO:0000256" key="3">
    <source>
        <dbReference type="ARBA" id="ARBA00022490"/>
    </source>
</evidence>
<comment type="caution">
    <text evidence="14">The sequence shown here is derived from an EMBL/GenBank/DDBJ whole genome shotgun (WGS) entry which is preliminary data.</text>
</comment>
<evidence type="ECO:0000256" key="7">
    <source>
        <dbReference type="ARBA" id="ARBA00022833"/>
    </source>
</evidence>
<dbReference type="EC" id="6.1.1.16" evidence="12"/>
<evidence type="ECO:0000256" key="8">
    <source>
        <dbReference type="ARBA" id="ARBA00022840"/>
    </source>
</evidence>
<dbReference type="SMART" id="SM00840">
    <property type="entry name" value="DALR_2"/>
    <property type="match status" value="1"/>
</dbReference>
<dbReference type="PANTHER" id="PTHR10890:SF3">
    <property type="entry name" value="CYSTEINE--TRNA LIGASE, CYTOPLASMIC"/>
    <property type="match status" value="1"/>
</dbReference>
<dbReference type="Gene3D" id="1.20.120.1910">
    <property type="entry name" value="Cysteine-tRNA ligase, C-terminal anti-codon recognition domain"/>
    <property type="match status" value="1"/>
</dbReference>
<dbReference type="GO" id="GO:0004817">
    <property type="term" value="F:cysteine-tRNA ligase activity"/>
    <property type="evidence" value="ECO:0007669"/>
    <property type="project" value="UniProtKB-UniRule"/>
</dbReference>
<dbReference type="AlphaFoldDB" id="A0A497F4V0"/>
<dbReference type="GO" id="GO:0008270">
    <property type="term" value="F:zinc ion binding"/>
    <property type="evidence" value="ECO:0007669"/>
    <property type="project" value="UniProtKB-UniRule"/>
</dbReference>
<dbReference type="FunFam" id="3.40.50.620:FF:000130">
    <property type="entry name" value="Cysteine--tRNA ligase"/>
    <property type="match status" value="1"/>
</dbReference>
<evidence type="ECO:0000256" key="12">
    <source>
        <dbReference type="HAMAP-Rule" id="MF_00041"/>
    </source>
</evidence>
<evidence type="ECO:0000256" key="1">
    <source>
        <dbReference type="ARBA" id="ARBA00004496"/>
    </source>
</evidence>
<keyword evidence="9 12" id="KW-0648">Protein biosynthesis</keyword>
<comment type="similarity">
    <text evidence="2 12">Belongs to the class-I aminoacyl-tRNA synthetase family.</text>
</comment>
<keyword evidence="4 12" id="KW-0436">Ligase</keyword>
<keyword evidence="10 12" id="KW-0030">Aminoacyl-tRNA synthetase</keyword>